<feature type="signal peptide" evidence="2">
    <location>
        <begin position="1"/>
        <end position="24"/>
    </location>
</feature>
<evidence type="ECO:0000313" key="3">
    <source>
        <dbReference type="EMBL" id="QPK80069.1"/>
    </source>
</evidence>
<feature type="compositionally biased region" description="Pro residues" evidence="1">
    <location>
        <begin position="739"/>
        <end position="777"/>
    </location>
</feature>
<evidence type="ECO:0000313" key="4">
    <source>
        <dbReference type="Proteomes" id="UP000594681"/>
    </source>
</evidence>
<name>A0A7T0KGC0_9CORY</name>
<organism evidence="3 4">
    <name type="scientific">Corynebacterium lizhenjunii</name>
    <dbReference type="NCBI Taxonomy" id="2709394"/>
    <lineage>
        <taxon>Bacteria</taxon>
        <taxon>Bacillati</taxon>
        <taxon>Actinomycetota</taxon>
        <taxon>Actinomycetes</taxon>
        <taxon>Mycobacteriales</taxon>
        <taxon>Corynebacteriaceae</taxon>
        <taxon>Corynebacterium</taxon>
    </lineage>
</organism>
<feature type="chain" id="PRO_5039225911" evidence="2">
    <location>
        <begin position="25"/>
        <end position="824"/>
    </location>
</feature>
<evidence type="ECO:0000256" key="1">
    <source>
        <dbReference type="SAM" id="MobiDB-lite"/>
    </source>
</evidence>
<dbReference type="AlphaFoldDB" id="A0A7T0KGC0"/>
<dbReference type="NCBIfam" id="NF038134">
    <property type="entry name" value="choice_anch_M"/>
    <property type="match status" value="2"/>
</dbReference>
<gene>
    <name evidence="3" type="ORF">G7Y31_05100</name>
</gene>
<dbReference type="NCBIfam" id="TIGR03769">
    <property type="entry name" value="P_ac_wall_RPT"/>
    <property type="match status" value="2"/>
</dbReference>
<evidence type="ECO:0000256" key="2">
    <source>
        <dbReference type="SAM" id="SignalP"/>
    </source>
</evidence>
<feature type="region of interest" description="Disordered" evidence="1">
    <location>
        <begin position="727"/>
        <end position="780"/>
    </location>
</feature>
<dbReference type="Proteomes" id="UP000594681">
    <property type="component" value="Chromosome"/>
</dbReference>
<keyword evidence="2" id="KW-0732">Signal</keyword>
<protein>
    <submittedName>
        <fullName evidence="3">Choice-of-anchor M domain-containing protein</fullName>
    </submittedName>
</protein>
<dbReference type="InterPro" id="IPR022435">
    <property type="entry name" value="Surface-anchored_actinobac"/>
</dbReference>
<dbReference type="EMBL" id="CP064954">
    <property type="protein sequence ID" value="QPK80069.1"/>
    <property type="molecule type" value="Genomic_DNA"/>
</dbReference>
<dbReference type="KEGG" id="cliz:G7Y31_05100"/>
<dbReference type="RefSeq" id="WP_165010545.1">
    <property type="nucleotide sequence ID" value="NZ_CP064954.1"/>
</dbReference>
<proteinExistence type="predicted"/>
<keyword evidence="4" id="KW-1185">Reference proteome</keyword>
<sequence>MAHLRTRFLAVLTTCALLSPAVAAAGPDDGKKVATGSHVDSPKAFWENGQLVLKSEYRLKNHPEAGELHSLADTVAWVGKGWAKNGASQYQFTLPADGAFDFVGQPGQTFYNAPATVNGSHFPIWLGFGADLELPTENFRDGVTSLDLLSVDGPGEVELYRHYHEDSPDAGRMLGTSAGAPSSYPLKAGSHTHNSTLFTKPGRYVLTYQLSARTTAGTLLRSAPAQAVIQVGGTKPADAPSPSLQERFAAARPGTAASLNQAGYEFRVAPHAGATTRDGDEHLSTLTFAANNGADGTLTVLIDGYHLTDLEVSGGHAEWEEMLGPLSSRLQAVFTPAGQEAARWVSPVVEYQPGAQVAVDSRAAADSHGGDADVATDAVLETWEDNTGHPRVVSSPQETTLGQPGVQVRTEPTADGNTRVIVDTEDRNFRGFIEGGLYASAQDTYAEEPIEGVIADGHGEVVFADGGDFDGYVLKTRIKPHPTISGASATEIALEQPHQQHTPGRGAGVLAVGASADSAEPGPEHCTDKTVLDRGHVDITVTREGNQLHTRLKDETALVDKKVVHRLLDSVVLGVHDNARRKRTQHQAAKEFDFMGPVGEYFYLLPQVQNQDVIWPGYNTSQLDYSRLNGPVQLHLEPVHIPDGASWGLYLSRGFDEAEVLADSTIGDYTVDTTFASHTHTGWAFSRPGLYAFRVYYTAIDADGTALASAPQTMTVAVGDAALGECTGGAAPADDAPTTPTPTPVPDPVPDPAPRPTPKPAPTPAPRPTPKPAPTPAPETSSAANILWALLVPLLGITVLKAFADFFAKNGGAIAKFGAPLTGR</sequence>
<reference evidence="3 4" key="1">
    <citation type="submission" date="2020-11" db="EMBL/GenBank/DDBJ databases">
        <title>Corynebacterium sp. ZJ-599.</title>
        <authorList>
            <person name="Zhou J."/>
        </authorList>
    </citation>
    <scope>NUCLEOTIDE SEQUENCE [LARGE SCALE GENOMIC DNA]</scope>
    <source>
        <strain evidence="3 4">ZJ-599</strain>
    </source>
</reference>
<accession>A0A7T0KGC0</accession>